<dbReference type="EMBL" id="JACSPN010000013">
    <property type="protein sequence ID" value="MBE7700789.1"/>
    <property type="molecule type" value="Genomic_DNA"/>
</dbReference>
<comment type="caution">
    <text evidence="1">The sequence shown here is derived from an EMBL/GenBank/DDBJ whole genome shotgun (WGS) entry which is preliminary data.</text>
</comment>
<keyword evidence="2" id="KW-1185">Reference proteome</keyword>
<reference evidence="1 2" key="1">
    <citation type="submission" date="2020-08" db="EMBL/GenBank/DDBJ databases">
        <title>A Genomic Blueprint of the Chicken Gut Microbiome.</title>
        <authorList>
            <person name="Gilroy R."/>
            <person name="Ravi A."/>
            <person name="Getino M."/>
            <person name="Pursley I."/>
            <person name="Horton D.L."/>
            <person name="Alikhan N.-F."/>
            <person name="Baker D."/>
            <person name="Gharbi K."/>
            <person name="Hall N."/>
            <person name="Watson M."/>
            <person name="Adriaenssens E.M."/>
            <person name="Foster-Nyarko E."/>
            <person name="Jarju S."/>
            <person name="Secka A."/>
            <person name="Antonio M."/>
            <person name="Oren A."/>
            <person name="Chaudhuri R."/>
            <person name="La Ragione R.M."/>
            <person name="Hildebrand F."/>
            <person name="Pallen M.J."/>
        </authorList>
    </citation>
    <scope>NUCLEOTIDE SEQUENCE [LARGE SCALE GENOMIC DNA]</scope>
    <source>
        <strain evidence="1 2">Sa1BUA8</strain>
    </source>
</reference>
<accession>A0A9D5U927</accession>
<dbReference type="Proteomes" id="UP000822993">
    <property type="component" value="Unassembled WGS sequence"/>
</dbReference>
<gene>
    <name evidence="1" type="ORF">H9623_10805</name>
</gene>
<sequence>MTHHQDAPAPPSTSGSDHVFLVRHRHRQTSGHVDDKMIGVFASAASAERAVERLREQPGFRDTPTDFTVHALPVGAVLEHGIVMVE</sequence>
<dbReference type="RefSeq" id="WP_193720058.1">
    <property type="nucleotide sequence ID" value="NZ_JACSPN010000013.1"/>
</dbReference>
<evidence type="ECO:0000313" key="1">
    <source>
        <dbReference type="EMBL" id="MBE7700789.1"/>
    </source>
</evidence>
<dbReference type="AlphaFoldDB" id="A0A9D5U927"/>
<name>A0A9D5U927_9CELL</name>
<evidence type="ECO:0000313" key="2">
    <source>
        <dbReference type="Proteomes" id="UP000822993"/>
    </source>
</evidence>
<protein>
    <submittedName>
        <fullName evidence="1">Uncharacterized protein</fullName>
    </submittedName>
</protein>
<proteinExistence type="predicted"/>
<organism evidence="1 2">
    <name type="scientific">Oerskovia douganii</name>
    <dbReference type="NCBI Taxonomy" id="2762210"/>
    <lineage>
        <taxon>Bacteria</taxon>
        <taxon>Bacillati</taxon>
        <taxon>Actinomycetota</taxon>
        <taxon>Actinomycetes</taxon>
        <taxon>Micrococcales</taxon>
        <taxon>Cellulomonadaceae</taxon>
        <taxon>Oerskovia</taxon>
    </lineage>
</organism>